<dbReference type="PANTHER" id="PTHR48081">
    <property type="entry name" value="AB HYDROLASE SUPERFAMILY PROTEIN C4A8.06C"/>
    <property type="match status" value="1"/>
</dbReference>
<proteinExistence type="predicted"/>
<gene>
    <name evidence="3" type="ORF">BBD42_00975</name>
</gene>
<reference evidence="3" key="1">
    <citation type="submission" date="2016-08" db="EMBL/GenBank/DDBJ databases">
        <title>Complete Genome Seqeunce of Paenibacillus sp. BIHB 4019 from tea rhizoplane.</title>
        <authorList>
            <person name="Thakur R."/>
            <person name="Swarnkar M.K."/>
            <person name="Gulati A."/>
        </authorList>
    </citation>
    <scope>NUCLEOTIDE SEQUENCE [LARGE SCALE GENOMIC DNA]</scope>
    <source>
        <strain evidence="3">BIHB4019</strain>
    </source>
</reference>
<dbReference type="InterPro" id="IPR049492">
    <property type="entry name" value="BD-FAE-like_dom"/>
</dbReference>
<name>A0A1B2DBX8_9BACL</name>
<dbReference type="SUPFAM" id="SSF53474">
    <property type="entry name" value="alpha/beta-Hydrolases"/>
    <property type="match status" value="1"/>
</dbReference>
<dbReference type="InterPro" id="IPR029058">
    <property type="entry name" value="AB_hydrolase_fold"/>
</dbReference>
<dbReference type="PANTHER" id="PTHR48081:SF6">
    <property type="entry name" value="PEPTIDASE S9 PROLYL OLIGOPEPTIDASE CATALYTIC DOMAIN-CONTAINING PROTEIN"/>
    <property type="match status" value="1"/>
</dbReference>
<dbReference type="EMBL" id="CP016808">
    <property type="protein sequence ID" value="ANY65207.1"/>
    <property type="molecule type" value="Genomic_DNA"/>
</dbReference>
<protein>
    <submittedName>
        <fullName evidence="3">Esterase</fullName>
    </submittedName>
</protein>
<dbReference type="InterPro" id="IPR050300">
    <property type="entry name" value="GDXG_lipolytic_enzyme"/>
</dbReference>
<keyword evidence="1" id="KW-0378">Hydrolase</keyword>
<organism evidence="3">
    <name type="scientific">Paenibacillus sp. BIHB 4019</name>
    <dbReference type="NCBI Taxonomy" id="1870819"/>
    <lineage>
        <taxon>Bacteria</taxon>
        <taxon>Bacillati</taxon>
        <taxon>Bacillota</taxon>
        <taxon>Bacilli</taxon>
        <taxon>Bacillales</taxon>
        <taxon>Paenibacillaceae</taxon>
        <taxon>Paenibacillus</taxon>
    </lineage>
</organism>
<dbReference type="Pfam" id="PF20434">
    <property type="entry name" value="BD-FAE"/>
    <property type="match status" value="1"/>
</dbReference>
<feature type="domain" description="BD-FAE-like" evidence="2">
    <location>
        <begin position="30"/>
        <end position="216"/>
    </location>
</feature>
<evidence type="ECO:0000313" key="3">
    <source>
        <dbReference type="EMBL" id="ANY65207.1"/>
    </source>
</evidence>
<accession>A0A1B2DBX8</accession>
<dbReference type="GO" id="GO:0016787">
    <property type="term" value="F:hydrolase activity"/>
    <property type="evidence" value="ECO:0007669"/>
    <property type="project" value="UniProtKB-KW"/>
</dbReference>
<evidence type="ECO:0000259" key="2">
    <source>
        <dbReference type="Pfam" id="PF20434"/>
    </source>
</evidence>
<dbReference type="AlphaFoldDB" id="A0A1B2DBX8"/>
<sequence length="267" mass="29260">MTEIALWPESAYENVEGERPYLVPHLIKSGKPLAAVIVLPGGGYRYRADHEGEPIAKWLNDLGLHAFVLHYRVAPHKHPIPLGDAKRAMRIVRSQAAEFGIDPTRIGILGFSAGGHLASTVGTHFDAGDSSSTDPIERASSRPDAMVLCYPVISLGEFRHHGSLVHLLGEDAPEELRRELSNELQVTEQTPPTFLWHCADDGAVPVQNSLMFAAALASSGVPYEMHIYESGGHGIGLAYDHPEAHTWSLCCGNWLKKRGFTEDLEMQ</sequence>
<dbReference type="RefSeq" id="WP_099516619.1">
    <property type="nucleotide sequence ID" value="NZ_CP016808.1"/>
</dbReference>
<dbReference type="Gene3D" id="3.40.50.1820">
    <property type="entry name" value="alpha/beta hydrolase"/>
    <property type="match status" value="1"/>
</dbReference>
<evidence type="ECO:0000256" key="1">
    <source>
        <dbReference type="ARBA" id="ARBA00022801"/>
    </source>
</evidence>